<feature type="binding site" evidence="7">
    <location>
        <position position="190"/>
    </location>
    <ligand>
        <name>L-glutamine</name>
        <dbReference type="ChEBI" id="CHEBI:58359"/>
    </ligand>
</feature>
<feature type="binding site" evidence="7">
    <location>
        <begin position="338"/>
        <end position="345"/>
    </location>
    <ligand>
        <name>ATP</name>
        <dbReference type="ChEBI" id="CHEBI:30616"/>
    </ligand>
</feature>
<protein>
    <recommendedName>
        <fullName evidence="7 8">Glutamine-dependent NAD(+) synthetase</fullName>
        <ecNumber evidence="7 8">6.3.5.1</ecNumber>
    </recommendedName>
    <alternativeName>
        <fullName evidence="7 8">NAD(+) synthase [glutamine-hydrolyzing]</fullName>
    </alternativeName>
</protein>
<feature type="active site" description="For glutaminase activity" evidence="7">
    <location>
        <position position="127"/>
    </location>
</feature>
<dbReference type="GO" id="GO:0008795">
    <property type="term" value="F:NAD+ synthase activity"/>
    <property type="evidence" value="ECO:0007669"/>
    <property type="project" value="UniProtKB-UniRule"/>
</dbReference>
<dbReference type="KEGG" id="nti:DNFV4_01704"/>
<feature type="binding site" evidence="7">
    <location>
        <position position="196"/>
    </location>
    <ligand>
        <name>L-glutamine</name>
        <dbReference type="ChEBI" id="CHEBI:58359"/>
    </ligand>
</feature>
<dbReference type="NCBIfam" id="NF010588">
    <property type="entry name" value="PRK13981.1"/>
    <property type="match status" value="1"/>
</dbReference>
<dbReference type="InterPro" id="IPR014445">
    <property type="entry name" value="Gln-dep_NAD_synthase"/>
</dbReference>
<evidence type="ECO:0000256" key="6">
    <source>
        <dbReference type="ARBA" id="ARBA00023027"/>
    </source>
</evidence>
<feature type="domain" description="CN hydrolase" evidence="10">
    <location>
        <begin position="4"/>
        <end position="260"/>
    </location>
</feature>
<keyword evidence="3 7" id="KW-0436">Ligase</keyword>
<keyword evidence="6 7" id="KW-0520">NAD</keyword>
<dbReference type="GO" id="GO:0005524">
    <property type="term" value="F:ATP binding"/>
    <property type="evidence" value="ECO:0007669"/>
    <property type="project" value="UniProtKB-UniRule"/>
</dbReference>
<feature type="binding site" evidence="7">
    <location>
        <position position="450"/>
    </location>
    <ligand>
        <name>deamido-NAD(+)</name>
        <dbReference type="ChEBI" id="CHEBI:58437"/>
        <note>ligand shared between two neighboring subunits</note>
    </ligand>
</feature>
<dbReference type="CDD" id="cd00553">
    <property type="entry name" value="NAD_synthase"/>
    <property type="match status" value="1"/>
</dbReference>
<dbReference type="GO" id="GO:0005737">
    <property type="term" value="C:cytoplasm"/>
    <property type="evidence" value="ECO:0007669"/>
    <property type="project" value="InterPro"/>
</dbReference>
<dbReference type="GO" id="GO:0004359">
    <property type="term" value="F:glutaminase activity"/>
    <property type="evidence" value="ECO:0007669"/>
    <property type="project" value="InterPro"/>
</dbReference>
<organism evidence="11 12">
    <name type="scientific">Nitrospira tepida</name>
    <dbReference type="NCBI Taxonomy" id="2973512"/>
    <lineage>
        <taxon>Bacteria</taxon>
        <taxon>Pseudomonadati</taxon>
        <taxon>Nitrospirota</taxon>
        <taxon>Nitrospiria</taxon>
        <taxon>Nitrospirales</taxon>
        <taxon>Nitrospiraceae</taxon>
        <taxon>Nitrospira</taxon>
    </lineage>
</organism>
<evidence type="ECO:0000256" key="8">
    <source>
        <dbReference type="PIRNR" id="PIRNR006630"/>
    </source>
</evidence>
<dbReference type="PIRSF" id="PIRSF006630">
    <property type="entry name" value="NADS_GAT"/>
    <property type="match status" value="1"/>
</dbReference>
<comment type="similarity">
    <text evidence="9">Belongs to the NAD synthetase family.</text>
</comment>
<accession>A0AA86T3Z4</accession>
<dbReference type="Gene3D" id="3.60.110.10">
    <property type="entry name" value="Carbon-nitrogen hydrolase"/>
    <property type="match status" value="1"/>
</dbReference>
<dbReference type="PANTHER" id="PTHR23090">
    <property type="entry name" value="NH 3 /GLUTAMINE-DEPENDENT NAD + SYNTHETASE"/>
    <property type="match status" value="1"/>
</dbReference>
<feature type="binding site" evidence="7">
    <location>
        <position position="562"/>
    </location>
    <ligand>
        <name>deamido-NAD(+)</name>
        <dbReference type="ChEBI" id="CHEBI:58437"/>
        <note>ligand shared between two neighboring subunits</note>
    </ligand>
</feature>
<dbReference type="EC" id="6.3.5.1" evidence="7 8"/>
<comment type="function">
    <text evidence="7">Catalyzes the ATP-dependent amidation of deamido-NAD to form NAD. Uses L-glutamine as a nitrogen source.</text>
</comment>
<dbReference type="Pfam" id="PF02540">
    <property type="entry name" value="NAD_synthase"/>
    <property type="match status" value="1"/>
</dbReference>
<reference evidence="11" key="1">
    <citation type="submission" date="2022-10" db="EMBL/GenBank/DDBJ databases">
        <authorList>
            <person name="Koch H."/>
        </authorList>
    </citation>
    <scope>NUCLEOTIDE SEQUENCE</scope>
    <source>
        <strain evidence="11">DNF</strain>
    </source>
</reference>
<sequence length="591" mass="64619">MRTFRVAMAQINPTVGDLDGNLQAVMSGVKEARKAKADLVAFPELALTGYPPEDLLLKPRFIEDTRRALEALIPECHGLAVVVGYVAQGVGAEPKRMKPTAVPAGRDELYNAAAVIVDARLVTTYAKQYLPNYGVFDESRYFYPGQRSPVIVLNGTTIGVNICEDIWLPEGPTKFQAAAGAEIIVNINASPFHIAKSRQREQMLATRARDNHVIVTYTNTVGGQDELVFDGNSVVLDQTGEVVARAKAFEADFLVTDLNATAVGRGRLVQGRRRAAGGRLPSSVERMVVPAYETPSHAPRAVPSLAQPMDQLEEVYRALVLGVRDYVRKNRFQRAVIGLSGGVDSALTAAIAVDALEAANVLGLFMPSPFTSIESHEDVADLASRLGIEYRTVPIAELFASYRAALAPTFADHPSDVTEENLQARIRGNLLMAISNKFGHLVLTTGNKSELSVGYATLYGDMAGGFAVIKDVPKTMVYELARYRNSLGKATIIPKRVLERAPTAELRPNQRDEDSLPPYPVLDPILKAYVEDDRSPDEIAAMGFDRATVERVIALVDHSEYKRRQAPVGIKITHRGLGKDRRMPITNRYRG</sequence>
<dbReference type="InterPro" id="IPR022310">
    <property type="entry name" value="NAD/GMP_synthase"/>
</dbReference>
<dbReference type="FunFam" id="3.40.50.620:FF:000106">
    <property type="entry name" value="Glutamine-dependent NAD(+) synthetase"/>
    <property type="match status" value="1"/>
</dbReference>
<feature type="binding site" evidence="7">
    <location>
        <position position="421"/>
    </location>
    <ligand>
        <name>deamido-NAD(+)</name>
        <dbReference type="ChEBI" id="CHEBI:58437"/>
        <note>ligand shared between two neighboring subunits</note>
    </ligand>
</feature>
<evidence type="ECO:0000256" key="5">
    <source>
        <dbReference type="ARBA" id="ARBA00022840"/>
    </source>
</evidence>
<keyword evidence="12" id="KW-1185">Reference proteome</keyword>
<dbReference type="Gene3D" id="3.40.50.620">
    <property type="entry name" value="HUPs"/>
    <property type="match status" value="1"/>
</dbReference>
<keyword evidence="5 7" id="KW-0067">ATP-binding</keyword>
<dbReference type="InterPro" id="IPR014729">
    <property type="entry name" value="Rossmann-like_a/b/a_fold"/>
</dbReference>
<dbReference type="NCBIfam" id="TIGR00552">
    <property type="entry name" value="nadE"/>
    <property type="match status" value="1"/>
</dbReference>
<dbReference type="HAMAP" id="MF_02090">
    <property type="entry name" value="NadE_glutamine_dep"/>
    <property type="match status" value="1"/>
</dbReference>
<feature type="active site" description="Proton acceptor; for glutaminase activity" evidence="7">
    <location>
        <position position="44"/>
    </location>
</feature>
<comment type="similarity">
    <text evidence="2 7 8">In the C-terminal section; belongs to the NAD synthetase family.</text>
</comment>
<evidence type="ECO:0000256" key="9">
    <source>
        <dbReference type="RuleBase" id="RU003811"/>
    </source>
</evidence>
<evidence type="ECO:0000313" key="11">
    <source>
        <dbReference type="EMBL" id="CAI4031278.1"/>
    </source>
</evidence>
<dbReference type="Pfam" id="PF00795">
    <property type="entry name" value="CN_hydrolase"/>
    <property type="match status" value="1"/>
</dbReference>
<evidence type="ECO:0000256" key="4">
    <source>
        <dbReference type="ARBA" id="ARBA00022741"/>
    </source>
</evidence>
<feature type="binding site" evidence="7">
    <location>
        <position position="133"/>
    </location>
    <ligand>
        <name>L-glutamine</name>
        <dbReference type="ChEBI" id="CHEBI:58359"/>
    </ligand>
</feature>
<evidence type="ECO:0000313" key="12">
    <source>
        <dbReference type="Proteomes" id="UP001179121"/>
    </source>
</evidence>
<dbReference type="PANTHER" id="PTHR23090:SF9">
    <property type="entry name" value="GLUTAMINE-DEPENDENT NAD(+) SYNTHETASE"/>
    <property type="match status" value="1"/>
</dbReference>
<dbReference type="CDD" id="cd07570">
    <property type="entry name" value="GAT_Gln-NAD-synth"/>
    <property type="match status" value="1"/>
</dbReference>
<dbReference type="AlphaFoldDB" id="A0AA86T3Z4"/>
<comment type="pathway">
    <text evidence="1 7 8">Cofactor biosynthesis; NAD(+) biosynthesis; NAD(+) from deamido-NAD(+) (L-Gln route): step 1/1.</text>
</comment>
<evidence type="ECO:0000256" key="1">
    <source>
        <dbReference type="ARBA" id="ARBA00005188"/>
    </source>
</evidence>
<name>A0AA86T3Z4_9BACT</name>
<evidence type="ECO:0000256" key="3">
    <source>
        <dbReference type="ARBA" id="ARBA00022598"/>
    </source>
</evidence>
<feature type="binding site" evidence="7">
    <location>
        <position position="445"/>
    </location>
    <ligand>
        <name>ATP</name>
        <dbReference type="ChEBI" id="CHEBI:30616"/>
    </ligand>
</feature>
<feature type="active site" description="Nucleophile; for glutaminase activity" evidence="7">
    <location>
        <position position="163"/>
    </location>
</feature>
<dbReference type="GO" id="GO:0009435">
    <property type="term" value="P:NAD+ biosynthetic process"/>
    <property type="evidence" value="ECO:0007669"/>
    <property type="project" value="UniProtKB-UniRule"/>
</dbReference>
<dbReference type="RefSeq" id="WP_289268211.1">
    <property type="nucleotide sequence ID" value="NZ_OX365700.1"/>
</dbReference>
<dbReference type="SUPFAM" id="SSF56317">
    <property type="entry name" value="Carbon-nitrogen hydrolase"/>
    <property type="match status" value="1"/>
</dbReference>
<dbReference type="InterPro" id="IPR036526">
    <property type="entry name" value="C-N_Hydrolase_sf"/>
</dbReference>
<dbReference type="Proteomes" id="UP001179121">
    <property type="component" value="Chromosome"/>
</dbReference>
<dbReference type="InterPro" id="IPR003694">
    <property type="entry name" value="NAD_synthase"/>
</dbReference>
<comment type="caution">
    <text evidence="7">Lacks conserved residue(s) required for the propagation of feature annotation.</text>
</comment>
<gene>
    <name evidence="7" type="primary">nadE</name>
    <name evidence="11" type="ORF">DNFV4_01704</name>
</gene>
<evidence type="ECO:0000256" key="7">
    <source>
        <dbReference type="HAMAP-Rule" id="MF_02090"/>
    </source>
</evidence>
<keyword evidence="4 7" id="KW-0547">Nucleotide-binding</keyword>
<dbReference type="GO" id="GO:0003952">
    <property type="term" value="F:NAD+ synthase (glutamine-hydrolyzing) activity"/>
    <property type="evidence" value="ECO:0007669"/>
    <property type="project" value="UniProtKB-UniRule"/>
</dbReference>
<dbReference type="SUPFAM" id="SSF52402">
    <property type="entry name" value="Adenine nucleotide alpha hydrolases-like"/>
    <property type="match status" value="1"/>
</dbReference>
<dbReference type="InterPro" id="IPR003010">
    <property type="entry name" value="C-N_Hydrolase"/>
</dbReference>
<proteinExistence type="inferred from homology"/>
<comment type="catalytic activity">
    <reaction evidence="7 8">
        <text>deamido-NAD(+) + L-glutamine + ATP + H2O = L-glutamate + AMP + diphosphate + NAD(+) + H(+)</text>
        <dbReference type="Rhea" id="RHEA:24384"/>
        <dbReference type="ChEBI" id="CHEBI:15377"/>
        <dbReference type="ChEBI" id="CHEBI:15378"/>
        <dbReference type="ChEBI" id="CHEBI:29985"/>
        <dbReference type="ChEBI" id="CHEBI:30616"/>
        <dbReference type="ChEBI" id="CHEBI:33019"/>
        <dbReference type="ChEBI" id="CHEBI:57540"/>
        <dbReference type="ChEBI" id="CHEBI:58359"/>
        <dbReference type="ChEBI" id="CHEBI:58437"/>
        <dbReference type="ChEBI" id="CHEBI:456215"/>
        <dbReference type="EC" id="6.3.5.1"/>
    </reaction>
</comment>
<evidence type="ECO:0000256" key="2">
    <source>
        <dbReference type="ARBA" id="ARBA00007145"/>
    </source>
</evidence>
<dbReference type="PROSITE" id="PS50263">
    <property type="entry name" value="CN_HYDROLASE"/>
    <property type="match status" value="1"/>
</dbReference>
<evidence type="ECO:0000259" key="10">
    <source>
        <dbReference type="PROSITE" id="PS50263"/>
    </source>
</evidence>
<dbReference type="EMBL" id="OX365700">
    <property type="protein sequence ID" value="CAI4031278.1"/>
    <property type="molecule type" value="Genomic_DNA"/>
</dbReference>